<evidence type="ECO:0008006" key="5">
    <source>
        <dbReference type="Google" id="ProtNLM"/>
    </source>
</evidence>
<dbReference type="AlphaFoldDB" id="A0A564YMV7"/>
<keyword evidence="4" id="KW-1185">Reference proteome</keyword>
<accession>A0A564YMV7</accession>
<feature type="transmembrane region" description="Helical" evidence="2">
    <location>
        <begin position="268"/>
        <end position="289"/>
    </location>
</feature>
<dbReference type="Proteomes" id="UP000321570">
    <property type="component" value="Unassembled WGS sequence"/>
</dbReference>
<evidence type="ECO:0000256" key="1">
    <source>
        <dbReference type="SAM" id="MobiDB-lite"/>
    </source>
</evidence>
<reference evidence="3 4" key="1">
    <citation type="submission" date="2019-07" db="EMBL/GenBank/DDBJ databases">
        <authorList>
            <person name="Jastrzebski P J."/>
            <person name="Paukszto L."/>
            <person name="Jastrzebski P J."/>
        </authorList>
    </citation>
    <scope>NUCLEOTIDE SEQUENCE [LARGE SCALE GENOMIC DNA]</scope>
    <source>
        <strain evidence="3 4">WMS-il1</strain>
    </source>
</reference>
<feature type="transmembrane region" description="Helical" evidence="2">
    <location>
        <begin position="93"/>
        <end position="119"/>
    </location>
</feature>
<feature type="compositionally biased region" description="Polar residues" evidence="1">
    <location>
        <begin position="394"/>
        <end position="407"/>
    </location>
</feature>
<evidence type="ECO:0000313" key="4">
    <source>
        <dbReference type="Proteomes" id="UP000321570"/>
    </source>
</evidence>
<protein>
    <recommendedName>
        <fullName evidence="5">Vacuole membrane protein 1</fullName>
    </recommendedName>
</protein>
<dbReference type="EMBL" id="CABIJS010000288">
    <property type="protein sequence ID" value="VUZ48299.1"/>
    <property type="molecule type" value="Genomic_DNA"/>
</dbReference>
<name>A0A564YMV7_HYMDI</name>
<feature type="region of interest" description="Disordered" evidence="1">
    <location>
        <begin position="394"/>
        <end position="416"/>
    </location>
</feature>
<keyword evidence="2" id="KW-0812">Transmembrane</keyword>
<gene>
    <name evidence="3" type="ORF">WMSIL1_LOCUS7737</name>
</gene>
<evidence type="ECO:0000313" key="3">
    <source>
        <dbReference type="EMBL" id="VUZ48299.1"/>
    </source>
</evidence>
<feature type="transmembrane region" description="Helical" evidence="2">
    <location>
        <begin position="54"/>
        <end position="73"/>
    </location>
</feature>
<evidence type="ECO:0000256" key="2">
    <source>
        <dbReference type="SAM" id="Phobius"/>
    </source>
</evidence>
<proteinExistence type="predicted"/>
<organism evidence="3 4">
    <name type="scientific">Hymenolepis diminuta</name>
    <name type="common">Rat tapeworm</name>
    <dbReference type="NCBI Taxonomy" id="6216"/>
    <lineage>
        <taxon>Eukaryota</taxon>
        <taxon>Metazoa</taxon>
        <taxon>Spiralia</taxon>
        <taxon>Lophotrochozoa</taxon>
        <taxon>Platyhelminthes</taxon>
        <taxon>Cestoda</taxon>
        <taxon>Eucestoda</taxon>
        <taxon>Cyclophyllidea</taxon>
        <taxon>Hymenolepididae</taxon>
        <taxon>Hymenolepis</taxon>
    </lineage>
</organism>
<feature type="transmembrane region" description="Helical" evidence="2">
    <location>
        <begin position="355"/>
        <end position="380"/>
    </location>
</feature>
<keyword evidence="2" id="KW-1133">Transmembrane helix</keyword>
<keyword evidence="2" id="KW-0472">Membrane</keyword>
<sequence>MDNIQLSAHKSKKQLMAEYEDRRTITLWNRPLTTSYYFLVECTYRIARLFHKILRYKMLTFLSTLVLIGYYFLRSAPGPHQATITYLDKNVLWYSWWVFLGFLSSCGFGSGLHTFVLYLGPFIAQVTMSAYICQSLDFPEPPYPDQIICPTGVNGSTSDVSFYSIIRKVQAEAMFWGLGTAIGELPPYFMARTSRLTGEIQDEVIELSSDFSPSSSDADGDSIPLVKKSEKEMTLLQNVELFLQRLITRAGFIGILLCASVPNPLFDFAGMTCGHFLVPFSTFFGATLIGKAIIKTHIQTFFVILMSSEDHIEMMVHLLGKVPVFGPKLQQPFLEYLQHQKDKLLNKVVTTKTSWIQSVVQTAVTVAMIIFAISLVNAMAQNCHRRMCQRGQTGVTMTEKNSSSRTEIANGGLKED</sequence>